<sequence>MLLTKFTHSCVRLEKDGAVLVIDPGTFSEVEEALRGADTVLITHEHPDHYDAERLGAALSADPEFTVHAPGQVIEKLAEHITDTDRLHAVSADTTFTAGPFSVATYGGQHALIHPLIPTIANVGYVIDDAVFHPGDSFTVPHGLTVPTVLVPLHAPWSKMSEVIDFIIATRAQRVYQIHDALLSETGFGVVEKQVKHFSRVYGTEYRHLDTRESVELHTA</sequence>
<dbReference type="AlphaFoldDB" id="A0A0B0DB93"/>
<proteinExistence type="predicted"/>
<dbReference type="InterPro" id="IPR050114">
    <property type="entry name" value="UPF0173_UPF0282_UlaG_hydrolase"/>
</dbReference>
<evidence type="ECO:0000259" key="1">
    <source>
        <dbReference type="SMART" id="SM00849"/>
    </source>
</evidence>
<comment type="caution">
    <text evidence="2">The sequence shown here is derived from an EMBL/GenBank/DDBJ whole genome shotgun (WGS) entry which is preliminary data.</text>
</comment>
<feature type="domain" description="Metallo-beta-lactamase" evidence="1">
    <location>
        <begin position="7"/>
        <end position="179"/>
    </location>
</feature>
<dbReference type="InterPro" id="IPR001279">
    <property type="entry name" value="Metallo-B-lactamas"/>
</dbReference>
<dbReference type="InterPro" id="IPR036866">
    <property type="entry name" value="RibonucZ/Hydroxyglut_hydro"/>
</dbReference>
<dbReference type="SUPFAM" id="SSF56281">
    <property type="entry name" value="Metallo-hydrolase/oxidoreductase"/>
    <property type="match status" value="1"/>
</dbReference>
<dbReference type="Pfam" id="PF13483">
    <property type="entry name" value="Lactamase_B_3"/>
    <property type="match status" value="1"/>
</dbReference>
<dbReference type="Proteomes" id="UP000030664">
    <property type="component" value="Unassembled WGS sequence"/>
</dbReference>
<reference evidence="2 3" key="1">
    <citation type="submission" date="2014-09" db="EMBL/GenBank/DDBJ databases">
        <title>High-quality draft genome sequence of Kocuria marina SO9-6, an actinobacterium isolated from a copper mine.</title>
        <authorList>
            <person name="Castro D.B."/>
            <person name="Pereira L.B."/>
            <person name="Silva M.V."/>
            <person name="Silva B.P."/>
            <person name="Zanardi B.R."/>
            <person name="Carlos C."/>
            <person name="Belgini D.R."/>
            <person name="Limache E.G."/>
            <person name="Lacerda G.V."/>
            <person name="Nery M.B."/>
            <person name="Gomes M.B."/>
            <person name="Souza S."/>
            <person name="Silva T.M."/>
            <person name="Rodrigues V.D."/>
            <person name="Paulino L.C."/>
            <person name="Vicentini R."/>
            <person name="Ferraz L.F."/>
            <person name="Ottoboni L.M."/>
        </authorList>
    </citation>
    <scope>NUCLEOTIDE SEQUENCE [LARGE SCALE GENOMIC DNA]</scope>
    <source>
        <strain evidence="2 3">SO9-6</strain>
    </source>
</reference>
<dbReference type="PANTHER" id="PTHR43546">
    <property type="entry name" value="UPF0173 METAL-DEPENDENT HYDROLASE MJ1163-RELATED"/>
    <property type="match status" value="1"/>
</dbReference>
<dbReference type="EMBL" id="JROM01000041">
    <property type="protein sequence ID" value="KHE74030.1"/>
    <property type="molecule type" value="Genomic_DNA"/>
</dbReference>
<dbReference type="RefSeq" id="WP_035964691.1">
    <property type="nucleotide sequence ID" value="NZ_JROM01000041.1"/>
</dbReference>
<accession>A0A0B0DB93</accession>
<dbReference type="PANTHER" id="PTHR43546:SF3">
    <property type="entry name" value="UPF0173 METAL-DEPENDENT HYDROLASE MJ1163"/>
    <property type="match status" value="1"/>
</dbReference>
<dbReference type="Gene3D" id="3.60.15.10">
    <property type="entry name" value="Ribonuclease Z/Hydroxyacylglutathione hydrolase-like"/>
    <property type="match status" value="1"/>
</dbReference>
<evidence type="ECO:0000313" key="2">
    <source>
        <dbReference type="EMBL" id="KHE74030.1"/>
    </source>
</evidence>
<dbReference type="STRING" id="223184.AS25_09735"/>
<gene>
    <name evidence="2" type="ORF">AS25_09735</name>
</gene>
<dbReference type="SMART" id="SM00849">
    <property type="entry name" value="Lactamase_B"/>
    <property type="match status" value="1"/>
</dbReference>
<protein>
    <submittedName>
        <fullName evidence="2">Beta-lactamase</fullName>
    </submittedName>
</protein>
<organism evidence="2 3">
    <name type="scientific">Kocuria marina</name>
    <dbReference type="NCBI Taxonomy" id="223184"/>
    <lineage>
        <taxon>Bacteria</taxon>
        <taxon>Bacillati</taxon>
        <taxon>Actinomycetota</taxon>
        <taxon>Actinomycetes</taxon>
        <taxon>Micrococcales</taxon>
        <taxon>Micrococcaceae</taxon>
        <taxon>Kocuria</taxon>
    </lineage>
</organism>
<dbReference type="eggNOG" id="COG2220">
    <property type="taxonomic scope" value="Bacteria"/>
</dbReference>
<name>A0A0B0DB93_9MICC</name>
<evidence type="ECO:0000313" key="3">
    <source>
        <dbReference type="Proteomes" id="UP000030664"/>
    </source>
</evidence>